<feature type="compositionally biased region" description="Low complexity" evidence="1">
    <location>
        <begin position="173"/>
        <end position="209"/>
    </location>
</feature>
<dbReference type="PANTHER" id="PTHR42028">
    <property type="entry name" value="CHROMOSOME 1, WHOLE GENOME SHOTGUN SEQUENCE"/>
    <property type="match status" value="1"/>
</dbReference>
<keyword evidence="5" id="KW-1185">Reference proteome</keyword>
<accession>A0AAJ5Z0K7</accession>
<dbReference type="Pfam" id="PF23585">
    <property type="entry name" value="DUF7137"/>
    <property type="match status" value="1"/>
</dbReference>
<evidence type="ECO:0000313" key="5">
    <source>
        <dbReference type="Proteomes" id="UP001217582"/>
    </source>
</evidence>
<evidence type="ECO:0000256" key="2">
    <source>
        <dbReference type="SAM" id="SignalP"/>
    </source>
</evidence>
<feature type="compositionally biased region" description="Low complexity" evidence="1">
    <location>
        <begin position="803"/>
        <end position="814"/>
    </location>
</feature>
<feature type="domain" description="DUF7137" evidence="3">
    <location>
        <begin position="35"/>
        <end position="171"/>
    </location>
</feature>
<feature type="chain" id="PRO_5042561180" description="DUF7137 domain-containing protein" evidence="2">
    <location>
        <begin position="18"/>
        <end position="823"/>
    </location>
</feature>
<feature type="compositionally biased region" description="Low complexity" evidence="1">
    <location>
        <begin position="474"/>
        <end position="487"/>
    </location>
</feature>
<dbReference type="PANTHER" id="PTHR42028:SF1">
    <property type="entry name" value="YALI0E30657P"/>
    <property type="match status" value="1"/>
</dbReference>
<keyword evidence="2" id="KW-0732">Signal</keyword>
<feature type="compositionally biased region" description="Basic and acidic residues" evidence="1">
    <location>
        <begin position="438"/>
        <end position="460"/>
    </location>
</feature>
<feature type="compositionally biased region" description="Basic and acidic residues" evidence="1">
    <location>
        <begin position="504"/>
        <end position="517"/>
    </location>
</feature>
<name>A0AAJ5Z0K7_9BASI</name>
<dbReference type="Proteomes" id="UP001217582">
    <property type="component" value="Chromosome 3"/>
</dbReference>
<dbReference type="EMBL" id="CP119918">
    <property type="protein sequence ID" value="WFD15733.1"/>
    <property type="molecule type" value="Genomic_DNA"/>
</dbReference>
<feature type="region of interest" description="Disordered" evidence="1">
    <location>
        <begin position="173"/>
        <end position="215"/>
    </location>
</feature>
<feature type="compositionally biased region" description="Low complexity" evidence="1">
    <location>
        <begin position="748"/>
        <end position="759"/>
    </location>
</feature>
<feature type="signal peptide" evidence="2">
    <location>
        <begin position="1"/>
        <end position="17"/>
    </location>
</feature>
<evidence type="ECO:0000256" key="1">
    <source>
        <dbReference type="SAM" id="MobiDB-lite"/>
    </source>
</evidence>
<dbReference type="AlphaFoldDB" id="A0AAJ5Z0K7"/>
<feature type="compositionally biased region" description="Polar residues" evidence="1">
    <location>
        <begin position="488"/>
        <end position="498"/>
    </location>
</feature>
<feature type="region of interest" description="Disordered" evidence="1">
    <location>
        <begin position="740"/>
        <end position="823"/>
    </location>
</feature>
<dbReference type="InterPro" id="IPR055561">
    <property type="entry name" value="DUF7137"/>
</dbReference>
<feature type="region of interest" description="Disordered" evidence="1">
    <location>
        <begin position="438"/>
        <end position="652"/>
    </location>
</feature>
<gene>
    <name evidence="4" type="ORF">MARU1_001755</name>
</gene>
<evidence type="ECO:0000259" key="3">
    <source>
        <dbReference type="Pfam" id="PF23585"/>
    </source>
</evidence>
<evidence type="ECO:0000313" key="4">
    <source>
        <dbReference type="EMBL" id="WFD15733.1"/>
    </source>
</evidence>
<reference evidence="4 5" key="1">
    <citation type="submission" date="2023-03" db="EMBL/GenBank/DDBJ databases">
        <title>Mating type loci evolution in Malassezia.</title>
        <authorList>
            <person name="Coelho M.A."/>
        </authorList>
    </citation>
    <scope>NUCLEOTIDE SEQUENCE [LARGE SCALE GENOMIC DNA]</scope>
    <source>
        <strain evidence="4 5">CBS 13387</strain>
    </source>
</reference>
<organism evidence="4 5">
    <name type="scientific">Malassezia arunalokei</name>
    <dbReference type="NCBI Taxonomy" id="1514897"/>
    <lineage>
        <taxon>Eukaryota</taxon>
        <taxon>Fungi</taxon>
        <taxon>Dikarya</taxon>
        <taxon>Basidiomycota</taxon>
        <taxon>Ustilaginomycotina</taxon>
        <taxon>Malasseziomycetes</taxon>
        <taxon>Malasseziales</taxon>
        <taxon>Malasseziaceae</taxon>
        <taxon>Malassezia</taxon>
    </lineage>
</organism>
<proteinExistence type="predicted"/>
<sequence>MKRWACVIAALVGVAGAATPAPTRTLAVRGDDDMLPAGGLTITEPAQTAQASYYKIAPHETITFGWSFTSLKATPTRLYVVASCSKNGNTYPIAPSPEGIPGDATSVTWYPYGYHIDAQKNGEPDLVVDKYRLMIYDEKGPGGLAKGGEFQPNNMAEFSMYFPMKYTPLSASMPPAGSSSHAGGAHGSAAVGSTAHGTDASAANGSAPPSSAPLPSPYWDMGMPMERTAHGQSPSRYMMYRSAAPSDLFPPPASSMMPPMPPPHAMYPPHAVAAPFALPMHPDPAALARSSGAAPSGYPLLSFGAAGGAYPYVDAQSMPMLMQVPPATAATMASQYMASIQGPGTAPPPPVLETRTDALSETWGTLAPTPAATANMEDLLALSRQAQMEADGGPNANVFVCPHCEKRYVGKHARSIWRRHLQDKHAIPLSVQPRRTRWDRDVNRPRNAAERRERMLESKRRWARKKREQERRSASASRSNSVALSKSEVATNASGTPTPSEPDSEGREPSVKAEEVAPSKTTTQRTALAPFDTNVPMLPRVAEAKSPSTLDGTKLFMPSPLQSTPMRNAFTHPRGLFASPSEARPAPDSVRRLMPFPPPSLTKRTPFSRMEPSPRSTLHAPRQSHFDAPLSPSVRSFRAPRGGGDQFSSPQHLNLTQSLGLAPQSASRGGGATFGSMYAASNMTPMGAGGTPFGRMPMGFTPTINGLLRGGIGDVSGHGFLGGGDLSMFGLGDSPHVLRSSVRRSPKRSSGIASSFQSSSERDDDDDEPENSMRIISPSVRQRVRGHAKRPSHDTPSKVGTPLRGARGSGRLRSTPLHTTTLR</sequence>
<protein>
    <recommendedName>
        <fullName evidence="3">DUF7137 domain-containing protein</fullName>
    </recommendedName>
</protein>